<feature type="compositionally biased region" description="Polar residues" evidence="1">
    <location>
        <begin position="1"/>
        <end position="15"/>
    </location>
</feature>
<keyword evidence="3" id="KW-1185">Reference proteome</keyword>
<accession>A0AAD5MJ90</accession>
<name>A0AAD5MJ90_PARTN</name>
<feature type="region of interest" description="Disordered" evidence="1">
    <location>
        <begin position="91"/>
        <end position="114"/>
    </location>
</feature>
<comment type="caution">
    <text evidence="2">The sequence shown here is derived from an EMBL/GenBank/DDBJ whole genome shotgun (WGS) entry which is preliminary data.</text>
</comment>
<evidence type="ECO:0000313" key="2">
    <source>
        <dbReference type="EMBL" id="KAJ1359595.1"/>
    </source>
</evidence>
<evidence type="ECO:0000313" key="3">
    <source>
        <dbReference type="Proteomes" id="UP001196413"/>
    </source>
</evidence>
<dbReference type="EMBL" id="JAHQIW010003651">
    <property type="protein sequence ID" value="KAJ1359595.1"/>
    <property type="molecule type" value="Genomic_DNA"/>
</dbReference>
<dbReference type="Proteomes" id="UP001196413">
    <property type="component" value="Unassembled WGS sequence"/>
</dbReference>
<evidence type="ECO:0000256" key="1">
    <source>
        <dbReference type="SAM" id="MobiDB-lite"/>
    </source>
</evidence>
<feature type="region of interest" description="Disordered" evidence="1">
    <location>
        <begin position="36"/>
        <end position="67"/>
    </location>
</feature>
<organism evidence="2 3">
    <name type="scientific">Parelaphostrongylus tenuis</name>
    <name type="common">Meningeal worm</name>
    <dbReference type="NCBI Taxonomy" id="148309"/>
    <lineage>
        <taxon>Eukaryota</taxon>
        <taxon>Metazoa</taxon>
        <taxon>Ecdysozoa</taxon>
        <taxon>Nematoda</taxon>
        <taxon>Chromadorea</taxon>
        <taxon>Rhabditida</taxon>
        <taxon>Rhabditina</taxon>
        <taxon>Rhabditomorpha</taxon>
        <taxon>Strongyloidea</taxon>
        <taxon>Metastrongylidae</taxon>
        <taxon>Parelaphostrongylus</taxon>
    </lineage>
</organism>
<gene>
    <name evidence="2" type="ORF">KIN20_018365</name>
</gene>
<reference evidence="2" key="1">
    <citation type="submission" date="2021-06" db="EMBL/GenBank/DDBJ databases">
        <title>Parelaphostrongylus tenuis whole genome reference sequence.</title>
        <authorList>
            <person name="Garwood T.J."/>
            <person name="Larsen P.A."/>
            <person name="Fountain-Jones N.M."/>
            <person name="Garbe J.R."/>
            <person name="Macchietto M.G."/>
            <person name="Kania S.A."/>
            <person name="Gerhold R.W."/>
            <person name="Richards J.E."/>
            <person name="Wolf T.M."/>
        </authorList>
    </citation>
    <scope>NUCLEOTIDE SEQUENCE</scope>
    <source>
        <strain evidence="2">MNPRO001-30</strain>
        <tissue evidence="2">Meninges</tissue>
    </source>
</reference>
<dbReference type="AlphaFoldDB" id="A0AAD5MJ90"/>
<proteinExistence type="predicted"/>
<sequence>MAFTNGTSLASQPSLLTPDPKWASVETRRLCKKTPLTEDELTKSPFGKYLPSPRKTANQRKYGSTNGKRILRQKTTEILLNVFSVPSTPIPRAPSRYRESIPPQWMDPLNTGNA</sequence>
<feature type="compositionally biased region" description="Polar residues" evidence="1">
    <location>
        <begin position="55"/>
        <end position="67"/>
    </location>
</feature>
<protein>
    <submittedName>
        <fullName evidence="2">Uncharacterized protein</fullName>
    </submittedName>
</protein>
<feature type="region of interest" description="Disordered" evidence="1">
    <location>
        <begin position="1"/>
        <end position="21"/>
    </location>
</feature>